<gene>
    <name evidence="1" type="ORF">ElP_67390</name>
</gene>
<proteinExistence type="predicted"/>
<dbReference type="AlphaFoldDB" id="A0A518HD46"/>
<reference evidence="1 2" key="1">
    <citation type="submission" date="2019-02" db="EMBL/GenBank/DDBJ databases">
        <title>Deep-cultivation of Planctomycetes and their phenomic and genomic characterization uncovers novel biology.</title>
        <authorList>
            <person name="Wiegand S."/>
            <person name="Jogler M."/>
            <person name="Boedeker C."/>
            <person name="Pinto D."/>
            <person name="Vollmers J."/>
            <person name="Rivas-Marin E."/>
            <person name="Kohn T."/>
            <person name="Peeters S.H."/>
            <person name="Heuer A."/>
            <person name="Rast P."/>
            <person name="Oberbeckmann S."/>
            <person name="Bunk B."/>
            <person name="Jeske O."/>
            <person name="Meyerdierks A."/>
            <person name="Storesund J.E."/>
            <person name="Kallscheuer N."/>
            <person name="Luecker S."/>
            <person name="Lage O.M."/>
            <person name="Pohl T."/>
            <person name="Merkel B.J."/>
            <person name="Hornburger P."/>
            <person name="Mueller R.-W."/>
            <person name="Bruemmer F."/>
            <person name="Labrenz M."/>
            <person name="Spormann A.M."/>
            <person name="Op den Camp H."/>
            <person name="Overmann J."/>
            <person name="Amann R."/>
            <person name="Jetten M.S.M."/>
            <person name="Mascher T."/>
            <person name="Medema M.H."/>
            <person name="Devos D.P."/>
            <person name="Kaster A.-K."/>
            <person name="Ovreas L."/>
            <person name="Rohde M."/>
            <person name="Galperin M.Y."/>
            <person name="Jogler C."/>
        </authorList>
    </citation>
    <scope>NUCLEOTIDE SEQUENCE [LARGE SCALE GENOMIC DNA]</scope>
    <source>
        <strain evidence="1 2">ElP</strain>
    </source>
</reference>
<accession>A0A518HD46</accession>
<dbReference type="OrthoDB" id="10015057at2"/>
<organism evidence="1 2">
    <name type="scientific">Tautonia plasticadhaerens</name>
    <dbReference type="NCBI Taxonomy" id="2527974"/>
    <lineage>
        <taxon>Bacteria</taxon>
        <taxon>Pseudomonadati</taxon>
        <taxon>Planctomycetota</taxon>
        <taxon>Planctomycetia</taxon>
        <taxon>Isosphaerales</taxon>
        <taxon>Isosphaeraceae</taxon>
        <taxon>Tautonia</taxon>
    </lineage>
</organism>
<dbReference type="EMBL" id="CP036426">
    <property type="protein sequence ID" value="QDV38782.1"/>
    <property type="molecule type" value="Genomic_DNA"/>
</dbReference>
<sequence>MAFCQSLQFELPDSFPLEPWETLLDLGRIFKPQQPEAWGDLASAMISVAYRYRSCCEALDSIVDGWDPNLRRGLEYFEAGYRQQRGLFSFFTCGVAAIESGTYACHVYACQRGILDWTDERARRSNSDPLKLARALGAVLPENHPLPVSLKAISASGEWKRWKDFRNTFSHRSVKSRSSTGSIGGTPPARKMFDYGSTWSMPELVGDESVLRVKVEWIEERLRTVLVEGARL</sequence>
<protein>
    <recommendedName>
        <fullName evidence="3">Cthe-2314-like HEPN domain-containing protein</fullName>
    </recommendedName>
</protein>
<evidence type="ECO:0000313" key="2">
    <source>
        <dbReference type="Proteomes" id="UP000317835"/>
    </source>
</evidence>
<dbReference type="RefSeq" id="WP_145277554.1">
    <property type="nucleotide sequence ID" value="NZ_CP036426.1"/>
</dbReference>
<evidence type="ECO:0008006" key="3">
    <source>
        <dbReference type="Google" id="ProtNLM"/>
    </source>
</evidence>
<evidence type="ECO:0000313" key="1">
    <source>
        <dbReference type="EMBL" id="QDV38782.1"/>
    </source>
</evidence>
<keyword evidence="2" id="KW-1185">Reference proteome</keyword>
<dbReference type="KEGG" id="tpla:ElP_67390"/>
<name>A0A518HD46_9BACT</name>
<dbReference type="Proteomes" id="UP000317835">
    <property type="component" value="Chromosome"/>
</dbReference>